<keyword evidence="3" id="KW-0227">DNA damage</keyword>
<feature type="compositionally biased region" description="Low complexity" evidence="4">
    <location>
        <begin position="268"/>
        <end position="288"/>
    </location>
</feature>
<reference evidence="6 7" key="1">
    <citation type="submission" date="2021-03" db="EMBL/GenBank/DDBJ databases">
        <title>Sequencing the genomes of 1000 actinobacteria strains.</title>
        <authorList>
            <person name="Klenk H.-P."/>
        </authorList>
    </citation>
    <scope>NUCLEOTIDE SEQUENCE [LARGE SCALE GENOMIC DNA]</scope>
    <source>
        <strain evidence="6 7">DSM 44580</strain>
    </source>
</reference>
<evidence type="ECO:0000259" key="5">
    <source>
        <dbReference type="SMART" id="SM00559"/>
    </source>
</evidence>
<dbReference type="Gene3D" id="2.40.290.10">
    <property type="match status" value="1"/>
</dbReference>
<sequence>MRAMWWGAISFGLVTIAVKLYAATEEHDFRFHQVHRKDGGRIRYERVCSSCGKKVDYADIDKGYELEDGRLVTLSKEDFDRLPITTDRAIEVVEFVSAEEIDPIYFQKSYYLEPDKAAVRPYVLLRTALEQADRLAVVKITLRQRETLAMLRARDDVLVLHTMMWPDEIRVPEFPFLHEDTEVRRQELQMATSLVENMSAEFKPEEFTDDYRVALQELIEARAEGAKPPTRAKDSDSAEVVDLMTALQRSVEAAGGAKKRTPAKRTTTKSAATKSTAAKTAAAKSGTAARREPAAKTTRTKSAS</sequence>
<evidence type="ECO:0000256" key="4">
    <source>
        <dbReference type="SAM" id="MobiDB-lite"/>
    </source>
</evidence>
<protein>
    <recommendedName>
        <fullName evidence="3">Non-homologous end joining protein Ku</fullName>
    </recommendedName>
</protein>
<evidence type="ECO:0000256" key="2">
    <source>
        <dbReference type="ARBA" id="ARBA00023172"/>
    </source>
</evidence>
<dbReference type="InterPro" id="IPR006164">
    <property type="entry name" value="DNA_bd_Ku70/Ku80"/>
</dbReference>
<dbReference type="NCBIfam" id="TIGR02772">
    <property type="entry name" value="Ku_bact"/>
    <property type="match status" value="1"/>
</dbReference>
<dbReference type="PANTHER" id="PTHR41251:SF1">
    <property type="entry name" value="NON-HOMOLOGOUS END JOINING PROTEIN KU"/>
    <property type="match status" value="1"/>
</dbReference>
<dbReference type="EMBL" id="JAGIOO010000001">
    <property type="protein sequence ID" value="MBP2471638.1"/>
    <property type="molecule type" value="Genomic_DNA"/>
</dbReference>
<organism evidence="6 7">
    <name type="scientific">Crossiella equi</name>
    <dbReference type="NCBI Taxonomy" id="130796"/>
    <lineage>
        <taxon>Bacteria</taxon>
        <taxon>Bacillati</taxon>
        <taxon>Actinomycetota</taxon>
        <taxon>Actinomycetes</taxon>
        <taxon>Pseudonocardiales</taxon>
        <taxon>Pseudonocardiaceae</taxon>
        <taxon>Crossiella</taxon>
    </lineage>
</organism>
<dbReference type="PANTHER" id="PTHR41251">
    <property type="entry name" value="NON-HOMOLOGOUS END JOINING PROTEIN KU"/>
    <property type="match status" value="1"/>
</dbReference>
<evidence type="ECO:0000313" key="6">
    <source>
        <dbReference type="EMBL" id="MBP2471638.1"/>
    </source>
</evidence>
<evidence type="ECO:0000256" key="1">
    <source>
        <dbReference type="ARBA" id="ARBA00023125"/>
    </source>
</evidence>
<evidence type="ECO:0000313" key="7">
    <source>
        <dbReference type="Proteomes" id="UP001519363"/>
    </source>
</evidence>
<keyword evidence="2 3" id="KW-0233">DNA recombination</keyword>
<name>A0ABS5A4X4_9PSEU</name>
<dbReference type="InterPro" id="IPR016194">
    <property type="entry name" value="SPOC-like_C_dom_sf"/>
</dbReference>
<comment type="function">
    <text evidence="3">With LigD forms a non-homologous end joining (NHEJ) DNA repair enzyme, which repairs dsDNA breaks with reduced fidelity. Binds linear dsDNA with 5'- and 3'- overhangs but not closed circular dsDNA nor ssDNA. Recruits and stimulates the ligase activity of LigD.</text>
</comment>
<comment type="subunit">
    <text evidence="3">Homodimer. Interacts with LigD.</text>
</comment>
<dbReference type="Proteomes" id="UP001519363">
    <property type="component" value="Unassembled WGS sequence"/>
</dbReference>
<dbReference type="InterPro" id="IPR009187">
    <property type="entry name" value="Prok_Ku"/>
</dbReference>
<dbReference type="SUPFAM" id="SSF100939">
    <property type="entry name" value="SPOC domain-like"/>
    <property type="match status" value="1"/>
</dbReference>
<dbReference type="HAMAP" id="MF_01875">
    <property type="entry name" value="Prokaryotic_Ku"/>
    <property type="match status" value="1"/>
</dbReference>
<comment type="similarity">
    <text evidence="3">Belongs to the prokaryotic Ku family.</text>
</comment>
<feature type="region of interest" description="Disordered" evidence="4">
    <location>
        <begin position="251"/>
        <end position="304"/>
    </location>
</feature>
<keyword evidence="3" id="KW-0234">DNA repair</keyword>
<gene>
    <name evidence="3" type="primary">ku</name>
    <name evidence="6" type="ORF">JOF53_000510</name>
</gene>
<dbReference type="CDD" id="cd00789">
    <property type="entry name" value="KU_like"/>
    <property type="match status" value="1"/>
</dbReference>
<dbReference type="RefSeq" id="WP_086787156.1">
    <property type="nucleotide sequence ID" value="NZ_JAGIOO010000001.1"/>
</dbReference>
<comment type="caution">
    <text evidence="6">The sequence shown here is derived from an EMBL/GenBank/DDBJ whole genome shotgun (WGS) entry which is preliminary data.</text>
</comment>
<proteinExistence type="inferred from homology"/>
<keyword evidence="7" id="KW-1185">Reference proteome</keyword>
<accession>A0ABS5A4X4</accession>
<dbReference type="PIRSF" id="PIRSF006493">
    <property type="entry name" value="Prok_Ku"/>
    <property type="match status" value="1"/>
</dbReference>
<keyword evidence="1 3" id="KW-0238">DNA-binding</keyword>
<dbReference type="Pfam" id="PF02735">
    <property type="entry name" value="Ku"/>
    <property type="match status" value="1"/>
</dbReference>
<feature type="domain" description="Ku" evidence="5">
    <location>
        <begin position="52"/>
        <end position="180"/>
    </location>
</feature>
<dbReference type="SMART" id="SM00559">
    <property type="entry name" value="Ku78"/>
    <property type="match status" value="1"/>
</dbReference>
<evidence type="ECO:0000256" key="3">
    <source>
        <dbReference type="HAMAP-Rule" id="MF_01875"/>
    </source>
</evidence>
<feature type="compositionally biased region" description="Basic residues" evidence="4">
    <location>
        <begin position="257"/>
        <end position="267"/>
    </location>
</feature>